<dbReference type="EMBL" id="SOBG01000007">
    <property type="protein sequence ID" value="TDT68529.1"/>
    <property type="molecule type" value="Genomic_DNA"/>
</dbReference>
<keyword evidence="3" id="KW-0804">Transcription</keyword>
<dbReference type="PROSITE" id="PS50995">
    <property type="entry name" value="HTH_MARR_2"/>
    <property type="match status" value="1"/>
</dbReference>
<sequence length="221" mass="25384">MSFENVNVMIEKFYKLFYETEELILKQGIKCLTTTELHVVEAIGNDSLTMNELSDRLGITMGTATVAINKLNDKGFINRKRSDKDRRKVFVELSRKGLKALKYHETFHQDIISKITKNLSNAELESFTTVFGKILTNLENQIEFVKPDIINNFMKGCKIKITEIKGSTLIKKFFKENGIVENKEVKILDKNKYNITLLVDNNKVEIDTIDSKNIIGLLLKD</sequence>
<dbReference type="PANTHER" id="PTHR42756:SF1">
    <property type="entry name" value="TRANSCRIPTIONAL REPRESSOR OF EMRAB OPERON"/>
    <property type="match status" value="1"/>
</dbReference>
<keyword evidence="1" id="KW-0805">Transcription regulation</keyword>
<dbReference type="GO" id="GO:0003677">
    <property type="term" value="F:DNA binding"/>
    <property type="evidence" value="ECO:0007669"/>
    <property type="project" value="UniProtKB-KW"/>
</dbReference>
<dbReference type="PANTHER" id="PTHR42756">
    <property type="entry name" value="TRANSCRIPTIONAL REGULATOR, MARR"/>
    <property type="match status" value="1"/>
</dbReference>
<reference evidence="5 6" key="1">
    <citation type="submission" date="2019-03" db="EMBL/GenBank/DDBJ databases">
        <title>Genomic Encyclopedia of Type Strains, Phase IV (KMG-IV): sequencing the most valuable type-strain genomes for metagenomic binning, comparative biology and taxonomic classification.</title>
        <authorList>
            <person name="Goeker M."/>
        </authorList>
    </citation>
    <scope>NUCLEOTIDE SEQUENCE [LARGE SCALE GENOMIC DNA]</scope>
    <source>
        <strain evidence="5 6">DSM 100055</strain>
    </source>
</reference>
<dbReference type="InterPro" id="IPR036390">
    <property type="entry name" value="WH_DNA-bd_sf"/>
</dbReference>
<name>A0AA46I563_9FUSO</name>
<accession>A0AA46I563</accession>
<evidence type="ECO:0000256" key="2">
    <source>
        <dbReference type="ARBA" id="ARBA00023125"/>
    </source>
</evidence>
<evidence type="ECO:0000259" key="4">
    <source>
        <dbReference type="PROSITE" id="PS50995"/>
    </source>
</evidence>
<evidence type="ECO:0000313" key="5">
    <source>
        <dbReference type="EMBL" id="TDT68529.1"/>
    </source>
</evidence>
<protein>
    <submittedName>
        <fullName evidence="5">DNA-binding MarR family transcriptional regulator</fullName>
    </submittedName>
</protein>
<comment type="caution">
    <text evidence="5">The sequence shown here is derived from an EMBL/GenBank/DDBJ whole genome shotgun (WGS) entry which is preliminary data.</text>
</comment>
<dbReference type="Proteomes" id="UP000294678">
    <property type="component" value="Unassembled WGS sequence"/>
</dbReference>
<proteinExistence type="predicted"/>
<evidence type="ECO:0000256" key="3">
    <source>
        <dbReference type="ARBA" id="ARBA00023163"/>
    </source>
</evidence>
<dbReference type="Gene3D" id="1.10.10.10">
    <property type="entry name" value="Winged helix-like DNA-binding domain superfamily/Winged helix DNA-binding domain"/>
    <property type="match status" value="1"/>
</dbReference>
<feature type="domain" description="HTH marR-type" evidence="4">
    <location>
        <begin position="1"/>
        <end position="136"/>
    </location>
</feature>
<dbReference type="InterPro" id="IPR036388">
    <property type="entry name" value="WH-like_DNA-bd_sf"/>
</dbReference>
<dbReference type="RefSeq" id="WP_134113465.1">
    <property type="nucleotide sequence ID" value="NZ_SOBG01000007.1"/>
</dbReference>
<keyword evidence="2 5" id="KW-0238">DNA-binding</keyword>
<dbReference type="GO" id="GO:0003700">
    <property type="term" value="F:DNA-binding transcription factor activity"/>
    <property type="evidence" value="ECO:0007669"/>
    <property type="project" value="InterPro"/>
</dbReference>
<dbReference type="InterPro" id="IPR000835">
    <property type="entry name" value="HTH_MarR-typ"/>
</dbReference>
<dbReference type="AlphaFoldDB" id="A0AA46I563"/>
<gene>
    <name evidence="5" type="ORF">EV215_1596</name>
</gene>
<dbReference type="PRINTS" id="PR00598">
    <property type="entry name" value="HTHMARR"/>
</dbReference>
<dbReference type="Pfam" id="PF12802">
    <property type="entry name" value="MarR_2"/>
    <property type="match status" value="1"/>
</dbReference>
<dbReference type="SUPFAM" id="SSF46785">
    <property type="entry name" value="Winged helix' DNA-binding domain"/>
    <property type="match status" value="1"/>
</dbReference>
<evidence type="ECO:0000313" key="6">
    <source>
        <dbReference type="Proteomes" id="UP000294678"/>
    </source>
</evidence>
<evidence type="ECO:0000256" key="1">
    <source>
        <dbReference type="ARBA" id="ARBA00023015"/>
    </source>
</evidence>
<keyword evidence="6" id="KW-1185">Reference proteome</keyword>
<organism evidence="5 6">
    <name type="scientific">Hypnocyclicus thermotrophus</name>
    <dbReference type="NCBI Taxonomy" id="1627895"/>
    <lineage>
        <taxon>Bacteria</taxon>
        <taxon>Fusobacteriati</taxon>
        <taxon>Fusobacteriota</taxon>
        <taxon>Fusobacteriia</taxon>
        <taxon>Fusobacteriales</taxon>
        <taxon>Fusobacteriaceae</taxon>
        <taxon>Hypnocyclicus</taxon>
    </lineage>
</organism>
<dbReference type="SMART" id="SM00347">
    <property type="entry name" value="HTH_MARR"/>
    <property type="match status" value="1"/>
</dbReference>